<dbReference type="PROSITE" id="PS51123">
    <property type="entry name" value="OMPA_2"/>
    <property type="match status" value="1"/>
</dbReference>
<dbReference type="Gene3D" id="3.30.1330.60">
    <property type="entry name" value="OmpA-like domain"/>
    <property type="match status" value="1"/>
</dbReference>
<evidence type="ECO:0000256" key="3">
    <source>
        <dbReference type="PROSITE-ProRule" id="PRU00473"/>
    </source>
</evidence>
<gene>
    <name evidence="5" type="ORF">RT97_06425</name>
</gene>
<comment type="caution">
    <text evidence="5">The sequence shown here is derived from an EMBL/GenBank/DDBJ whole genome shotgun (WGS) entry which is preliminary data.</text>
</comment>
<feature type="domain" description="OmpA-like" evidence="4">
    <location>
        <begin position="153"/>
        <end position="282"/>
    </location>
</feature>
<dbReference type="Proteomes" id="UP000032067">
    <property type="component" value="Unassembled WGS sequence"/>
</dbReference>
<organism evidence="5 6">
    <name type="scientific">Variovorax paradoxus</name>
    <dbReference type="NCBI Taxonomy" id="34073"/>
    <lineage>
        <taxon>Bacteria</taxon>
        <taxon>Pseudomonadati</taxon>
        <taxon>Pseudomonadota</taxon>
        <taxon>Betaproteobacteria</taxon>
        <taxon>Burkholderiales</taxon>
        <taxon>Comamonadaceae</taxon>
        <taxon>Variovorax</taxon>
    </lineage>
</organism>
<keyword evidence="2 3" id="KW-0472">Membrane</keyword>
<evidence type="ECO:0000256" key="2">
    <source>
        <dbReference type="ARBA" id="ARBA00023136"/>
    </source>
</evidence>
<dbReference type="AlphaFoldDB" id="A0A0D0MVH0"/>
<dbReference type="InterPro" id="IPR007450">
    <property type="entry name" value="BamE_dom"/>
</dbReference>
<evidence type="ECO:0000256" key="1">
    <source>
        <dbReference type="ARBA" id="ARBA00022729"/>
    </source>
</evidence>
<proteinExistence type="predicted"/>
<dbReference type="Pfam" id="PF04355">
    <property type="entry name" value="BamE"/>
    <property type="match status" value="1"/>
</dbReference>
<evidence type="ECO:0000313" key="6">
    <source>
        <dbReference type="Proteomes" id="UP000032067"/>
    </source>
</evidence>
<name>A0A0D0MVH0_VARPD</name>
<reference evidence="5 6" key="1">
    <citation type="submission" date="2014-12" db="EMBL/GenBank/DDBJ databases">
        <title>16Stimator: statistical estimation of ribosomal gene copy numbers from draft genome assemblies.</title>
        <authorList>
            <person name="Perisin M.A."/>
            <person name="Vetter M."/>
            <person name="Gilbert J.A."/>
            <person name="Bergelson J."/>
        </authorList>
    </citation>
    <scope>NUCLEOTIDE SEQUENCE [LARGE SCALE GENOMIC DNA]</scope>
    <source>
        <strain evidence="5 6">MEDvA23</strain>
    </source>
</reference>
<dbReference type="EMBL" id="JXQQ01000011">
    <property type="protein sequence ID" value="KIQ34879.1"/>
    <property type="molecule type" value="Genomic_DNA"/>
</dbReference>
<evidence type="ECO:0000313" key="5">
    <source>
        <dbReference type="EMBL" id="KIQ34879.1"/>
    </source>
</evidence>
<dbReference type="InterPro" id="IPR036737">
    <property type="entry name" value="OmpA-like_sf"/>
</dbReference>
<accession>A0A0D0MVH0</accession>
<sequence>MAAAAFSAAALLGGCGTSTVSRDVMGDGTAGEVVFPEASSASAKGGIFPNVDNLRQVGAGVTKGQLYDLLGAPHFAEGIGAVREWDYLFQFRAVSGTGVTTCQYKVLFDKEILARTFHWKPASCAEFLNAPAMAIPPMMALAPRPESSSSSPRAVKTSSIGADGLFRFGKHAPEDLLPEGQRRIAALAAQMQRDFKRLSSVRITGHADRLGTAAENDALSVSRAQTVRTLFVQSGIPEGVMQVRGEGSRRPVVACPGSAAKAALVACLQPNRRVEVEVAGES</sequence>
<keyword evidence="1" id="KW-0732">Signal</keyword>
<dbReference type="InterPro" id="IPR006665">
    <property type="entry name" value="OmpA-like"/>
</dbReference>
<dbReference type="GO" id="GO:0019867">
    <property type="term" value="C:outer membrane"/>
    <property type="evidence" value="ECO:0007669"/>
    <property type="project" value="InterPro"/>
</dbReference>
<evidence type="ECO:0000259" key="4">
    <source>
        <dbReference type="PROSITE" id="PS51123"/>
    </source>
</evidence>
<protein>
    <recommendedName>
        <fullName evidence="4">OmpA-like domain-containing protein</fullName>
    </recommendedName>
</protein>
<dbReference type="SUPFAM" id="SSF103088">
    <property type="entry name" value="OmpA-like"/>
    <property type="match status" value="1"/>
</dbReference>
<dbReference type="CDD" id="cd07185">
    <property type="entry name" value="OmpA_C-like"/>
    <property type="match status" value="1"/>
</dbReference>
<dbReference type="PANTHER" id="PTHR30329:SF21">
    <property type="entry name" value="LIPOPROTEIN YIAD-RELATED"/>
    <property type="match status" value="1"/>
</dbReference>
<dbReference type="Gene3D" id="3.30.1450.10">
    <property type="match status" value="1"/>
</dbReference>
<dbReference type="PANTHER" id="PTHR30329">
    <property type="entry name" value="STATOR ELEMENT OF FLAGELLAR MOTOR COMPLEX"/>
    <property type="match status" value="1"/>
</dbReference>
<dbReference type="InterPro" id="IPR050330">
    <property type="entry name" value="Bact_OuterMem_StrucFunc"/>
</dbReference>
<dbReference type="Pfam" id="PF00691">
    <property type="entry name" value="OmpA"/>
    <property type="match status" value="1"/>
</dbReference>
<dbReference type="InterPro" id="IPR037873">
    <property type="entry name" value="BamE-like"/>
</dbReference>